<dbReference type="CDD" id="cd07025">
    <property type="entry name" value="Peptidase_S66"/>
    <property type="match status" value="1"/>
</dbReference>
<keyword evidence="9" id="KW-1185">Reference proteome</keyword>
<dbReference type="PANTHER" id="PTHR30237:SF2">
    <property type="entry name" value="MUREIN TETRAPEPTIDE CARBOXYPEPTIDASE"/>
    <property type="match status" value="1"/>
</dbReference>
<dbReference type="RefSeq" id="WP_258813067.1">
    <property type="nucleotide sequence ID" value="NZ_JANUGU010000006.1"/>
</dbReference>
<name>A0ABT2D0W2_9BURK</name>
<keyword evidence="2" id="KW-0121">Carboxypeptidase</keyword>
<dbReference type="InterPro" id="IPR027478">
    <property type="entry name" value="LdcA_N"/>
</dbReference>
<evidence type="ECO:0000313" key="9">
    <source>
        <dbReference type="Proteomes" id="UP001204621"/>
    </source>
</evidence>
<sequence>MKHLIKPPRLKQGDVIGLIAPAGHTSDAAIQKSVQHIEALGFKVKLGRYLREVFGNYAGSPQMRLADLHGMYLDPEVKALWCIRGGSGAISLLKHIDYALVRNHPKILLGYSDITALHLAILRHAGVVTFHGPVASSTPSAYSNEHMMAVLTDPQPTYTIHMSPENAQRAKEEPHFGIRTVHGGVATGPLIGGNLSLVSALAGTDYAADFRNSILYLEEVNEEPYRIDRWMTQLDLAVGFDKAAAMMIGICDHCGPQPGSTSLTLDQTFDIHLDPLKIPAVTGYSIGHIRNQFTIPVGVRATLDTEAQTLTLLEPAVS</sequence>
<dbReference type="InterPro" id="IPR027461">
    <property type="entry name" value="Carboxypeptidase_A_C_sf"/>
</dbReference>
<accession>A0ABT2D0W2</accession>
<dbReference type="Proteomes" id="UP001204621">
    <property type="component" value="Unassembled WGS sequence"/>
</dbReference>
<dbReference type="SUPFAM" id="SSF141986">
    <property type="entry name" value="LD-carboxypeptidase A C-terminal domain-like"/>
    <property type="match status" value="1"/>
</dbReference>
<evidence type="ECO:0000256" key="3">
    <source>
        <dbReference type="ARBA" id="ARBA00022670"/>
    </source>
</evidence>
<evidence type="ECO:0000256" key="5">
    <source>
        <dbReference type="ARBA" id="ARBA00022825"/>
    </source>
</evidence>
<dbReference type="InterPro" id="IPR003507">
    <property type="entry name" value="S66_fam"/>
</dbReference>
<comment type="caution">
    <text evidence="8">The sequence shown here is derived from an EMBL/GenBank/DDBJ whole genome shotgun (WGS) entry which is preliminary data.</text>
</comment>
<dbReference type="Gene3D" id="3.50.30.60">
    <property type="entry name" value="LD-carboxypeptidase A C-terminal domain-like"/>
    <property type="match status" value="1"/>
</dbReference>
<proteinExistence type="inferred from homology"/>
<feature type="domain" description="LD-carboxypeptidase C-terminal" evidence="7">
    <location>
        <begin position="187"/>
        <end position="303"/>
    </location>
</feature>
<evidence type="ECO:0000259" key="7">
    <source>
        <dbReference type="Pfam" id="PF17676"/>
    </source>
</evidence>
<evidence type="ECO:0000259" key="6">
    <source>
        <dbReference type="Pfam" id="PF02016"/>
    </source>
</evidence>
<keyword evidence="5" id="KW-0720">Serine protease</keyword>
<evidence type="ECO:0000256" key="1">
    <source>
        <dbReference type="ARBA" id="ARBA00010233"/>
    </source>
</evidence>
<dbReference type="InterPro" id="IPR040449">
    <property type="entry name" value="Peptidase_S66_N"/>
</dbReference>
<evidence type="ECO:0000256" key="2">
    <source>
        <dbReference type="ARBA" id="ARBA00022645"/>
    </source>
</evidence>
<keyword evidence="4" id="KW-0378">Hydrolase</keyword>
<evidence type="ECO:0000313" key="8">
    <source>
        <dbReference type="EMBL" id="MCS0659874.1"/>
    </source>
</evidence>
<dbReference type="Pfam" id="PF02016">
    <property type="entry name" value="Peptidase_S66"/>
    <property type="match status" value="1"/>
</dbReference>
<dbReference type="Gene3D" id="3.40.50.10740">
    <property type="entry name" value="Class I glutamine amidotransferase-like"/>
    <property type="match status" value="1"/>
</dbReference>
<dbReference type="InterPro" id="IPR040921">
    <property type="entry name" value="Peptidase_S66C"/>
</dbReference>
<dbReference type="PIRSF" id="PIRSF028757">
    <property type="entry name" value="LD-carboxypeptidase"/>
    <property type="match status" value="1"/>
</dbReference>
<keyword evidence="3" id="KW-0645">Protease</keyword>
<reference evidence="8 9" key="1">
    <citation type="submission" date="2022-08" db="EMBL/GenBank/DDBJ databases">
        <title>Reclassification of Massilia species as members of the genera Telluria, Duganella, Pseudoduganella, Mokoshia gen. nov. and Zemynaea gen. nov. using orthogonal and non-orthogonal genome-based approaches.</title>
        <authorList>
            <person name="Bowman J.P."/>
        </authorList>
    </citation>
    <scope>NUCLEOTIDE SEQUENCE [LARGE SCALE GENOMIC DNA]</scope>
    <source>
        <strain evidence="8 9">JCM 31606</strain>
    </source>
</reference>
<dbReference type="SUPFAM" id="SSF52317">
    <property type="entry name" value="Class I glutamine amidotransferase-like"/>
    <property type="match status" value="1"/>
</dbReference>
<organism evidence="8 9">
    <name type="scientific">Massilia terrae</name>
    <dbReference type="NCBI Taxonomy" id="1811224"/>
    <lineage>
        <taxon>Bacteria</taxon>
        <taxon>Pseudomonadati</taxon>
        <taxon>Pseudomonadota</taxon>
        <taxon>Betaproteobacteria</taxon>
        <taxon>Burkholderiales</taxon>
        <taxon>Oxalobacteraceae</taxon>
        <taxon>Telluria group</taxon>
        <taxon>Massilia</taxon>
    </lineage>
</organism>
<feature type="domain" description="LD-carboxypeptidase N-terminal" evidence="6">
    <location>
        <begin position="16"/>
        <end position="132"/>
    </location>
</feature>
<dbReference type="PANTHER" id="PTHR30237">
    <property type="entry name" value="MURAMOYLTETRAPEPTIDE CARBOXYPEPTIDASE"/>
    <property type="match status" value="1"/>
</dbReference>
<dbReference type="Pfam" id="PF17676">
    <property type="entry name" value="Peptidase_S66C"/>
    <property type="match status" value="1"/>
</dbReference>
<dbReference type="EMBL" id="JANUGU010000006">
    <property type="protein sequence ID" value="MCS0659874.1"/>
    <property type="molecule type" value="Genomic_DNA"/>
</dbReference>
<comment type="similarity">
    <text evidence="1">Belongs to the peptidase S66 family.</text>
</comment>
<evidence type="ECO:0000256" key="4">
    <source>
        <dbReference type="ARBA" id="ARBA00022801"/>
    </source>
</evidence>
<protein>
    <submittedName>
        <fullName evidence="8">LD-carboxypeptidase</fullName>
    </submittedName>
</protein>
<dbReference type="InterPro" id="IPR029062">
    <property type="entry name" value="Class_I_gatase-like"/>
</dbReference>
<gene>
    <name evidence="8" type="ORF">NX778_17515</name>
</gene>